<dbReference type="OrthoDB" id="3789666at2759"/>
<keyword evidence="1" id="KW-0479">Metal-binding</keyword>
<dbReference type="AlphaFoldDB" id="A0A6A6IKD1"/>
<dbReference type="Proteomes" id="UP000800094">
    <property type="component" value="Unassembled WGS sequence"/>
</dbReference>
<evidence type="ECO:0000256" key="1">
    <source>
        <dbReference type="PROSITE-ProRule" id="PRU00047"/>
    </source>
</evidence>
<feature type="compositionally biased region" description="Gly residues" evidence="2">
    <location>
        <begin position="16"/>
        <end position="27"/>
    </location>
</feature>
<dbReference type="RefSeq" id="XP_033685024.1">
    <property type="nucleotide sequence ID" value="XM_033821689.1"/>
</dbReference>
<accession>A0A6A6IKD1</accession>
<proteinExistence type="predicted"/>
<feature type="region of interest" description="Disordered" evidence="2">
    <location>
        <begin position="1"/>
        <end position="27"/>
    </location>
</feature>
<organism evidence="4 5">
    <name type="scientific">Trematosphaeria pertusa</name>
    <dbReference type="NCBI Taxonomy" id="390896"/>
    <lineage>
        <taxon>Eukaryota</taxon>
        <taxon>Fungi</taxon>
        <taxon>Dikarya</taxon>
        <taxon>Ascomycota</taxon>
        <taxon>Pezizomycotina</taxon>
        <taxon>Dothideomycetes</taxon>
        <taxon>Pleosporomycetidae</taxon>
        <taxon>Pleosporales</taxon>
        <taxon>Massarineae</taxon>
        <taxon>Trematosphaeriaceae</taxon>
        <taxon>Trematosphaeria</taxon>
    </lineage>
</organism>
<protein>
    <recommendedName>
        <fullName evidence="3">CCHC-type domain-containing protein</fullName>
    </recommendedName>
</protein>
<evidence type="ECO:0000313" key="5">
    <source>
        <dbReference type="Proteomes" id="UP000800094"/>
    </source>
</evidence>
<evidence type="ECO:0000259" key="3">
    <source>
        <dbReference type="PROSITE" id="PS50158"/>
    </source>
</evidence>
<evidence type="ECO:0000256" key="2">
    <source>
        <dbReference type="SAM" id="MobiDB-lite"/>
    </source>
</evidence>
<dbReference type="PROSITE" id="PS50158">
    <property type="entry name" value="ZF_CCHC"/>
    <property type="match status" value="1"/>
</dbReference>
<feature type="compositionally biased region" description="Low complexity" evidence="2">
    <location>
        <begin position="70"/>
        <end position="85"/>
    </location>
</feature>
<dbReference type="GeneID" id="54575019"/>
<name>A0A6A6IKD1_9PLEO</name>
<dbReference type="InterPro" id="IPR001878">
    <property type="entry name" value="Znf_CCHC"/>
</dbReference>
<keyword evidence="1" id="KW-0863">Zinc-finger</keyword>
<keyword evidence="5" id="KW-1185">Reference proteome</keyword>
<dbReference type="EMBL" id="ML987194">
    <property type="protein sequence ID" value="KAF2250020.1"/>
    <property type="molecule type" value="Genomic_DNA"/>
</dbReference>
<dbReference type="GO" id="GO:0003676">
    <property type="term" value="F:nucleic acid binding"/>
    <property type="evidence" value="ECO:0007669"/>
    <property type="project" value="InterPro"/>
</dbReference>
<feature type="domain" description="CCHC-type" evidence="3">
    <location>
        <begin position="94"/>
        <end position="107"/>
    </location>
</feature>
<dbReference type="GO" id="GO:0008270">
    <property type="term" value="F:zinc ion binding"/>
    <property type="evidence" value="ECO:0007669"/>
    <property type="project" value="UniProtKB-KW"/>
</dbReference>
<sequence>MGKFKGKWNNNNQGGNQHGGGGRGNGGNGGKWCKHCKRDNHNTNECKKAPQHGGPQNQNNRIDKHKNKNKNGNNQNNNGNNNNHQHQQKRRDPCTRCGFPGHEYKNCHAKEVPEEERCECQCDFHRSHQCPWNNDYLERESAVQQATGKICQWCKDAGDGTHVYEECKEPKKFRNQLLSTIMRAYDDIKWCWHCSSVNHATRGCSATSADEGKIKWNAKISDLISEWRSYDTSSYEARYRDDDEDIAMTTARNQQKPPVAADFKWCILCEEFGHYADANATDCRRGEYEKRCPPQFKSQVVVARQPFVPAGFNAAANGRAASNNAAGAFGATTTFYHKCVFDDCRAKLGPWYIPCPPKGQSIICRNCHRANAHPSGPARRDSKVELLDMVLKFISSNGNGGSASALTKKSRKQKILDAIKNPYLKRPSILLSKRLALYEWPQSQPQYTDMAASKDKSPIFHPMHEFNMPGNHQAYFPAVKFHISEAMMEHAKNDEYNINKAGRMGLVLKCLKCDMPAKVLDDEGDLVMCGTDPMCTVGMGTGYAYWADEKGVPRGSCRCLKILGQSSEPGWVAPKVGR</sequence>
<keyword evidence="1" id="KW-0862">Zinc</keyword>
<gene>
    <name evidence="4" type="ORF">BU26DRAFT_294236</name>
</gene>
<reference evidence="4" key="1">
    <citation type="journal article" date="2020" name="Stud. Mycol.">
        <title>101 Dothideomycetes genomes: a test case for predicting lifestyles and emergence of pathogens.</title>
        <authorList>
            <person name="Haridas S."/>
            <person name="Albert R."/>
            <person name="Binder M."/>
            <person name="Bloem J."/>
            <person name="Labutti K."/>
            <person name="Salamov A."/>
            <person name="Andreopoulos B."/>
            <person name="Baker S."/>
            <person name="Barry K."/>
            <person name="Bills G."/>
            <person name="Bluhm B."/>
            <person name="Cannon C."/>
            <person name="Castanera R."/>
            <person name="Culley D."/>
            <person name="Daum C."/>
            <person name="Ezra D."/>
            <person name="Gonzalez J."/>
            <person name="Henrissat B."/>
            <person name="Kuo A."/>
            <person name="Liang C."/>
            <person name="Lipzen A."/>
            <person name="Lutzoni F."/>
            <person name="Magnuson J."/>
            <person name="Mondo S."/>
            <person name="Nolan M."/>
            <person name="Ohm R."/>
            <person name="Pangilinan J."/>
            <person name="Park H.-J."/>
            <person name="Ramirez L."/>
            <person name="Alfaro M."/>
            <person name="Sun H."/>
            <person name="Tritt A."/>
            <person name="Yoshinaga Y."/>
            <person name="Zwiers L.-H."/>
            <person name="Turgeon B."/>
            <person name="Goodwin S."/>
            <person name="Spatafora J."/>
            <person name="Crous P."/>
            <person name="Grigoriev I."/>
        </authorList>
    </citation>
    <scope>NUCLEOTIDE SEQUENCE</scope>
    <source>
        <strain evidence="4">CBS 122368</strain>
    </source>
</reference>
<feature type="region of interest" description="Disordered" evidence="2">
    <location>
        <begin position="44"/>
        <end position="92"/>
    </location>
</feature>
<evidence type="ECO:0000313" key="4">
    <source>
        <dbReference type="EMBL" id="KAF2250020.1"/>
    </source>
</evidence>